<reference evidence="1 2" key="1">
    <citation type="journal article" date="2021" name="Hortic Res">
        <title>Chromosome-scale assembly of the Dendrobium chrysotoxum genome enhances the understanding of orchid evolution.</title>
        <authorList>
            <person name="Zhang Y."/>
            <person name="Zhang G.Q."/>
            <person name="Zhang D."/>
            <person name="Liu X.D."/>
            <person name="Xu X.Y."/>
            <person name="Sun W.H."/>
            <person name="Yu X."/>
            <person name="Zhu X."/>
            <person name="Wang Z.W."/>
            <person name="Zhao X."/>
            <person name="Zhong W.Y."/>
            <person name="Chen H."/>
            <person name="Yin W.L."/>
            <person name="Huang T."/>
            <person name="Niu S.C."/>
            <person name="Liu Z.J."/>
        </authorList>
    </citation>
    <scope>NUCLEOTIDE SEQUENCE [LARGE SCALE GENOMIC DNA]</scope>
    <source>
        <strain evidence="1">Lindl</strain>
    </source>
</reference>
<evidence type="ECO:0000313" key="1">
    <source>
        <dbReference type="EMBL" id="KAH0458948.1"/>
    </source>
</evidence>
<organism evidence="1 2">
    <name type="scientific">Dendrobium chrysotoxum</name>
    <name type="common">Orchid</name>
    <dbReference type="NCBI Taxonomy" id="161865"/>
    <lineage>
        <taxon>Eukaryota</taxon>
        <taxon>Viridiplantae</taxon>
        <taxon>Streptophyta</taxon>
        <taxon>Embryophyta</taxon>
        <taxon>Tracheophyta</taxon>
        <taxon>Spermatophyta</taxon>
        <taxon>Magnoliopsida</taxon>
        <taxon>Liliopsida</taxon>
        <taxon>Asparagales</taxon>
        <taxon>Orchidaceae</taxon>
        <taxon>Epidendroideae</taxon>
        <taxon>Malaxideae</taxon>
        <taxon>Dendrobiinae</taxon>
        <taxon>Dendrobium</taxon>
    </lineage>
</organism>
<evidence type="ECO:0000313" key="2">
    <source>
        <dbReference type="Proteomes" id="UP000775213"/>
    </source>
</evidence>
<proteinExistence type="predicted"/>
<dbReference type="Proteomes" id="UP000775213">
    <property type="component" value="Unassembled WGS sequence"/>
</dbReference>
<dbReference type="EMBL" id="JAGFBR010000011">
    <property type="protein sequence ID" value="KAH0458948.1"/>
    <property type="molecule type" value="Genomic_DNA"/>
</dbReference>
<sequence length="74" mass="8815">MLGWKNSAHIKNIIKFVAHIDKVTFTYHLSLVINNQNIFWCFEKKLIILHDMPTNFFKKQVKIVVAIMTLHNYI</sequence>
<keyword evidence="2" id="KW-1185">Reference proteome</keyword>
<gene>
    <name evidence="1" type="ORF">IEQ34_011762</name>
</gene>
<comment type="caution">
    <text evidence="1">The sequence shown here is derived from an EMBL/GenBank/DDBJ whole genome shotgun (WGS) entry which is preliminary data.</text>
</comment>
<dbReference type="AlphaFoldDB" id="A0AAV7GT44"/>
<name>A0AAV7GT44_DENCH</name>
<protein>
    <submittedName>
        <fullName evidence="1">Uncharacterized protein</fullName>
    </submittedName>
</protein>
<accession>A0AAV7GT44</accession>